<protein>
    <recommendedName>
        <fullName evidence="9">Protein Wnt</fullName>
    </recommendedName>
</protein>
<organism evidence="10 11">
    <name type="scientific">Operophtera brumata</name>
    <name type="common">Winter moth</name>
    <name type="synonym">Phalaena brumata</name>
    <dbReference type="NCBI Taxonomy" id="104452"/>
    <lineage>
        <taxon>Eukaryota</taxon>
        <taxon>Metazoa</taxon>
        <taxon>Ecdysozoa</taxon>
        <taxon>Arthropoda</taxon>
        <taxon>Hexapoda</taxon>
        <taxon>Insecta</taxon>
        <taxon>Pterygota</taxon>
        <taxon>Neoptera</taxon>
        <taxon>Endopterygota</taxon>
        <taxon>Lepidoptera</taxon>
        <taxon>Glossata</taxon>
        <taxon>Ditrysia</taxon>
        <taxon>Geometroidea</taxon>
        <taxon>Geometridae</taxon>
        <taxon>Larentiinae</taxon>
        <taxon>Operophtera</taxon>
    </lineage>
</organism>
<reference evidence="10 11" key="1">
    <citation type="journal article" date="2015" name="Genome Biol. Evol.">
        <title>The genome of winter moth (Operophtera brumata) provides a genomic perspective on sexual dimorphism and phenology.</title>
        <authorList>
            <person name="Derks M.F."/>
            <person name="Smit S."/>
            <person name="Salis L."/>
            <person name="Schijlen E."/>
            <person name="Bossers A."/>
            <person name="Mateman C."/>
            <person name="Pijl A.S."/>
            <person name="de Ridder D."/>
            <person name="Groenen M.A."/>
            <person name="Visser M.E."/>
            <person name="Megens H.J."/>
        </authorList>
    </citation>
    <scope>NUCLEOTIDE SEQUENCE [LARGE SCALE GENOMIC DNA]</scope>
    <source>
        <strain evidence="10">WM2013NL</strain>
        <tissue evidence="10">Head and thorax</tissue>
    </source>
</reference>
<keyword evidence="8" id="KW-0449">Lipoprotein</keyword>
<dbReference type="Proteomes" id="UP000037510">
    <property type="component" value="Unassembled WGS sequence"/>
</dbReference>
<comment type="function">
    <text evidence="9">Ligand for members of the frizzled family of seven transmembrane receptors.</text>
</comment>
<comment type="similarity">
    <text evidence="2 9">Belongs to the Wnt family.</text>
</comment>
<evidence type="ECO:0000313" key="11">
    <source>
        <dbReference type="Proteomes" id="UP000037510"/>
    </source>
</evidence>
<keyword evidence="11" id="KW-1185">Reference proteome</keyword>
<evidence type="ECO:0000313" key="10">
    <source>
        <dbReference type="EMBL" id="KOB75915.1"/>
    </source>
</evidence>
<accession>A0A0L7LKF5</accession>
<proteinExistence type="inferred from homology"/>
<dbReference type="GO" id="GO:0045165">
    <property type="term" value="P:cell fate commitment"/>
    <property type="evidence" value="ECO:0007669"/>
    <property type="project" value="TreeGrafter"/>
</dbReference>
<dbReference type="PRINTS" id="PR01349">
    <property type="entry name" value="WNTPROTEIN"/>
</dbReference>
<comment type="subcellular location">
    <subcellularLocation>
        <location evidence="1 9">Secreted</location>
        <location evidence="1 9">Extracellular space</location>
        <location evidence="1 9">Extracellular matrix</location>
    </subcellularLocation>
</comment>
<dbReference type="Pfam" id="PF00110">
    <property type="entry name" value="wnt"/>
    <property type="match status" value="1"/>
</dbReference>
<evidence type="ECO:0000256" key="9">
    <source>
        <dbReference type="RuleBase" id="RU003500"/>
    </source>
</evidence>
<dbReference type="GO" id="GO:0005615">
    <property type="term" value="C:extracellular space"/>
    <property type="evidence" value="ECO:0007669"/>
    <property type="project" value="TreeGrafter"/>
</dbReference>
<keyword evidence="3 9" id="KW-0217">Developmental protein</keyword>
<dbReference type="GO" id="GO:0030182">
    <property type="term" value="P:neuron differentiation"/>
    <property type="evidence" value="ECO:0007669"/>
    <property type="project" value="TreeGrafter"/>
</dbReference>
<feature type="non-terminal residue" evidence="10">
    <location>
        <position position="172"/>
    </location>
</feature>
<dbReference type="GO" id="GO:0060070">
    <property type="term" value="P:canonical Wnt signaling pathway"/>
    <property type="evidence" value="ECO:0007669"/>
    <property type="project" value="TreeGrafter"/>
</dbReference>
<dbReference type="AlphaFoldDB" id="A0A0L7LKF5"/>
<keyword evidence="6 9" id="KW-0879">Wnt signaling pathway</keyword>
<dbReference type="PANTHER" id="PTHR12027:SF98">
    <property type="entry name" value="PROTEIN WNT"/>
    <property type="match status" value="1"/>
</dbReference>
<dbReference type="GO" id="GO:0005125">
    <property type="term" value="F:cytokine activity"/>
    <property type="evidence" value="ECO:0007669"/>
    <property type="project" value="TreeGrafter"/>
</dbReference>
<dbReference type="PROSITE" id="PS00246">
    <property type="entry name" value="WNT1"/>
    <property type="match status" value="1"/>
</dbReference>
<feature type="non-terminal residue" evidence="10">
    <location>
        <position position="1"/>
    </location>
</feature>
<evidence type="ECO:0000256" key="2">
    <source>
        <dbReference type="ARBA" id="ARBA00005683"/>
    </source>
</evidence>
<dbReference type="InterPro" id="IPR018161">
    <property type="entry name" value="Wnt_CS"/>
</dbReference>
<evidence type="ECO:0000256" key="8">
    <source>
        <dbReference type="ARBA" id="ARBA00023288"/>
    </source>
</evidence>
<keyword evidence="4" id="KW-0964">Secreted</keyword>
<name>A0A0L7LKF5_OPEBR</name>
<evidence type="ECO:0000256" key="1">
    <source>
        <dbReference type="ARBA" id="ARBA00004498"/>
    </source>
</evidence>
<evidence type="ECO:0000256" key="7">
    <source>
        <dbReference type="ARBA" id="ARBA00023157"/>
    </source>
</evidence>
<keyword evidence="5" id="KW-0272">Extracellular matrix</keyword>
<gene>
    <name evidence="10" type="ORF">OBRU01_06640</name>
</gene>
<evidence type="ECO:0000256" key="3">
    <source>
        <dbReference type="ARBA" id="ARBA00022473"/>
    </source>
</evidence>
<evidence type="ECO:0000256" key="4">
    <source>
        <dbReference type="ARBA" id="ARBA00022525"/>
    </source>
</evidence>
<evidence type="ECO:0000256" key="5">
    <source>
        <dbReference type="ARBA" id="ARBA00022530"/>
    </source>
</evidence>
<dbReference type="GO" id="GO:0005109">
    <property type="term" value="F:frizzled binding"/>
    <property type="evidence" value="ECO:0007669"/>
    <property type="project" value="TreeGrafter"/>
</dbReference>
<comment type="caution">
    <text evidence="10">The sequence shown here is derived from an EMBL/GenBank/DDBJ whole genome shotgun (WGS) entry which is preliminary data.</text>
</comment>
<dbReference type="SMART" id="SM00097">
    <property type="entry name" value="WNT1"/>
    <property type="match status" value="1"/>
</dbReference>
<dbReference type="EMBL" id="JTDY01000778">
    <property type="protein sequence ID" value="KOB75915.1"/>
    <property type="molecule type" value="Genomic_DNA"/>
</dbReference>
<dbReference type="InterPro" id="IPR005817">
    <property type="entry name" value="Wnt"/>
</dbReference>
<keyword evidence="7" id="KW-1015">Disulfide bond</keyword>
<evidence type="ECO:0000256" key="6">
    <source>
        <dbReference type="ARBA" id="ARBA00022687"/>
    </source>
</evidence>
<dbReference type="PANTHER" id="PTHR12027">
    <property type="entry name" value="WNT RELATED"/>
    <property type="match status" value="1"/>
</dbReference>
<sequence>RLLSCGCDPLGYRTSHESRGRSHPNKWDWSGCSHNLAYGVEFSRKFLDVREQVDDLQSKINILSSHMEVRCKCHGMSGSCQLRTCWRATPDFRIVATTIKRQYRKIPGWTPPGPQAECAGSGERLVPDPATCSAVAEDTRSSEGRVLSPATVPSTGAAVSTARDVAMISGWL</sequence>
<dbReference type="STRING" id="104452.A0A0L7LKF5"/>